<sequence length="99" mass="11326">MFLEEPSSESNTDASSRSGMKHNTGFGEGQRHFFGALLDAGFPRFNPHPVLGLKRMIRQRENPILIHPQLRMTSCPRRDAIHTAVFVIHARMLFCRFGF</sequence>
<evidence type="ECO:0000256" key="1">
    <source>
        <dbReference type="SAM" id="MobiDB-lite"/>
    </source>
</evidence>
<feature type="region of interest" description="Disordered" evidence="1">
    <location>
        <begin position="1"/>
        <end position="26"/>
    </location>
</feature>
<organism evidence="2 3">
    <name type="scientific">Hyphomicrobium denitrificans 1NES1</name>
    <dbReference type="NCBI Taxonomy" id="670307"/>
    <lineage>
        <taxon>Bacteria</taxon>
        <taxon>Pseudomonadati</taxon>
        <taxon>Pseudomonadota</taxon>
        <taxon>Alphaproteobacteria</taxon>
        <taxon>Hyphomicrobiales</taxon>
        <taxon>Hyphomicrobiaceae</taxon>
        <taxon>Hyphomicrobium</taxon>
    </lineage>
</organism>
<reference evidence="2 3" key="1">
    <citation type="journal article" date="2013" name="Genome Announc.">
        <title>Genome sequences for three denitrifying bacterial strains isolated from a uranium- and nitrate-contaminated subsurface environment.</title>
        <authorList>
            <person name="Venkatramanan R."/>
            <person name="Prakash O."/>
            <person name="Woyke T."/>
            <person name="Chain P."/>
            <person name="Goodwin L.A."/>
            <person name="Watson D."/>
            <person name="Brooks S."/>
            <person name="Kostka J.E."/>
            <person name="Green S.J."/>
        </authorList>
    </citation>
    <scope>NUCLEOTIDE SEQUENCE [LARGE SCALE GENOMIC DNA]</scope>
    <source>
        <strain evidence="2 3">1NES1</strain>
    </source>
</reference>
<evidence type="ECO:0000313" key="3">
    <source>
        <dbReference type="Proteomes" id="UP000005952"/>
    </source>
</evidence>
<proteinExistence type="predicted"/>
<keyword evidence="3" id="KW-1185">Reference proteome</keyword>
<protein>
    <submittedName>
        <fullName evidence="2">Uncharacterized protein</fullName>
    </submittedName>
</protein>
<dbReference type="EMBL" id="CP005587">
    <property type="protein sequence ID" value="AGK58169.1"/>
    <property type="molecule type" value="Genomic_DNA"/>
</dbReference>
<dbReference type="KEGG" id="hdt:HYPDE_32483"/>
<dbReference type="HOGENOM" id="CLU_2316486_0_0_5"/>
<evidence type="ECO:0000313" key="2">
    <source>
        <dbReference type="EMBL" id="AGK58169.1"/>
    </source>
</evidence>
<dbReference type="AlphaFoldDB" id="N0B3T0"/>
<dbReference type="Proteomes" id="UP000005952">
    <property type="component" value="Chromosome"/>
</dbReference>
<dbReference type="STRING" id="670307.HYPDE_32483"/>
<accession>N0B3T0</accession>
<gene>
    <name evidence="2" type="ORF">HYPDE_32483</name>
</gene>
<name>N0B3T0_9HYPH</name>
<feature type="compositionally biased region" description="Polar residues" evidence="1">
    <location>
        <begin position="8"/>
        <end position="18"/>
    </location>
</feature>